<dbReference type="Proteomes" id="UP001218188">
    <property type="component" value="Unassembled WGS sequence"/>
</dbReference>
<sequence>MDLARLLSLPLEIDVLQSERAALLKAISALDSRRNELAPISKLSPELLSETFLVIAAHSRLSADHPEYLSSAELRICTLGVCHHWRDVARSCARLWGYIDFSRDSPARVREALEQSRSTPLVVQANLRSTHGLQNVLLALEDISRIECLDLGFQVSDFRSFHHRLVDPAPALAVLRLNCDQSEVTLAPDIFGGDAPSLRELELRGCVISNDSHLLRNLFGR</sequence>
<keyword evidence="2" id="KW-1185">Reference proteome</keyword>
<name>A0AAD6XCU6_9AGAR</name>
<evidence type="ECO:0008006" key="3">
    <source>
        <dbReference type="Google" id="ProtNLM"/>
    </source>
</evidence>
<comment type="caution">
    <text evidence="1">The sequence shown here is derived from an EMBL/GenBank/DDBJ whole genome shotgun (WGS) entry which is preliminary data.</text>
</comment>
<proteinExistence type="predicted"/>
<dbReference type="AlphaFoldDB" id="A0AAD6XCU6"/>
<accession>A0AAD6XCU6</accession>
<protein>
    <recommendedName>
        <fullName evidence="3">F-box domain-containing protein</fullName>
    </recommendedName>
</protein>
<gene>
    <name evidence="1" type="ORF">C8F04DRAFT_528430</name>
</gene>
<dbReference type="EMBL" id="JARJCM010000005">
    <property type="protein sequence ID" value="KAJ7045277.1"/>
    <property type="molecule type" value="Genomic_DNA"/>
</dbReference>
<organism evidence="1 2">
    <name type="scientific">Mycena alexandri</name>
    <dbReference type="NCBI Taxonomy" id="1745969"/>
    <lineage>
        <taxon>Eukaryota</taxon>
        <taxon>Fungi</taxon>
        <taxon>Dikarya</taxon>
        <taxon>Basidiomycota</taxon>
        <taxon>Agaricomycotina</taxon>
        <taxon>Agaricomycetes</taxon>
        <taxon>Agaricomycetidae</taxon>
        <taxon>Agaricales</taxon>
        <taxon>Marasmiineae</taxon>
        <taxon>Mycenaceae</taxon>
        <taxon>Mycena</taxon>
    </lineage>
</organism>
<reference evidence="1" key="1">
    <citation type="submission" date="2023-03" db="EMBL/GenBank/DDBJ databases">
        <title>Massive genome expansion in bonnet fungi (Mycena s.s.) driven by repeated elements and novel gene families across ecological guilds.</title>
        <authorList>
            <consortium name="Lawrence Berkeley National Laboratory"/>
            <person name="Harder C.B."/>
            <person name="Miyauchi S."/>
            <person name="Viragh M."/>
            <person name="Kuo A."/>
            <person name="Thoen E."/>
            <person name="Andreopoulos B."/>
            <person name="Lu D."/>
            <person name="Skrede I."/>
            <person name="Drula E."/>
            <person name="Henrissat B."/>
            <person name="Morin E."/>
            <person name="Kohler A."/>
            <person name="Barry K."/>
            <person name="LaButti K."/>
            <person name="Morin E."/>
            <person name="Salamov A."/>
            <person name="Lipzen A."/>
            <person name="Mereny Z."/>
            <person name="Hegedus B."/>
            <person name="Baldrian P."/>
            <person name="Stursova M."/>
            <person name="Weitz H."/>
            <person name="Taylor A."/>
            <person name="Grigoriev I.V."/>
            <person name="Nagy L.G."/>
            <person name="Martin F."/>
            <person name="Kauserud H."/>
        </authorList>
    </citation>
    <scope>NUCLEOTIDE SEQUENCE</scope>
    <source>
        <strain evidence="1">CBHHK200</strain>
    </source>
</reference>
<evidence type="ECO:0000313" key="1">
    <source>
        <dbReference type="EMBL" id="KAJ7045277.1"/>
    </source>
</evidence>
<evidence type="ECO:0000313" key="2">
    <source>
        <dbReference type="Proteomes" id="UP001218188"/>
    </source>
</evidence>